<dbReference type="Gene3D" id="1.10.3120.10">
    <property type="entry name" value="Trigger factor, C-terminal domain"/>
    <property type="match status" value="1"/>
</dbReference>
<evidence type="ECO:0000256" key="5">
    <source>
        <dbReference type="ARBA" id="ARBA00023110"/>
    </source>
</evidence>
<evidence type="ECO:0000313" key="16">
    <source>
        <dbReference type="EMBL" id="MFC3713545.1"/>
    </source>
</evidence>
<dbReference type="Pfam" id="PF00254">
    <property type="entry name" value="FKBP_C"/>
    <property type="match status" value="1"/>
</dbReference>
<dbReference type="InterPro" id="IPR008880">
    <property type="entry name" value="Trigger_fac_C"/>
</dbReference>
<comment type="similarity">
    <text evidence="2 10 12">Belongs to the FKBP-type PPIase family. Tig subfamily.</text>
</comment>
<feature type="compositionally biased region" description="Basic and acidic residues" evidence="14">
    <location>
        <begin position="455"/>
        <end position="465"/>
    </location>
</feature>
<evidence type="ECO:0000259" key="15">
    <source>
        <dbReference type="PROSITE" id="PS50059"/>
    </source>
</evidence>
<keyword evidence="6 10" id="KW-0143">Chaperone</keyword>
<dbReference type="InterPro" id="IPR046357">
    <property type="entry name" value="PPIase_dom_sf"/>
</dbReference>
<dbReference type="InterPro" id="IPR036611">
    <property type="entry name" value="Trigger_fac_ribosome-bd_sf"/>
</dbReference>
<organism evidence="16 17">
    <name type="scientific">Sphingoaurantiacus capsulatus</name>
    <dbReference type="NCBI Taxonomy" id="1771310"/>
    <lineage>
        <taxon>Bacteria</taxon>
        <taxon>Pseudomonadati</taxon>
        <taxon>Pseudomonadota</taxon>
        <taxon>Alphaproteobacteria</taxon>
        <taxon>Sphingomonadales</taxon>
        <taxon>Sphingosinicellaceae</taxon>
        <taxon>Sphingoaurantiacus</taxon>
    </lineage>
</organism>
<dbReference type="Pfam" id="PF05697">
    <property type="entry name" value="Trigger_N"/>
    <property type="match status" value="1"/>
</dbReference>
<dbReference type="SUPFAM" id="SSF102735">
    <property type="entry name" value="Trigger factor ribosome-binding domain"/>
    <property type="match status" value="1"/>
</dbReference>
<name>A0ABV7XBK6_9SPHN</name>
<dbReference type="Gene3D" id="3.10.50.40">
    <property type="match status" value="1"/>
</dbReference>
<evidence type="ECO:0000256" key="1">
    <source>
        <dbReference type="ARBA" id="ARBA00000971"/>
    </source>
</evidence>
<evidence type="ECO:0000256" key="4">
    <source>
        <dbReference type="ARBA" id="ARBA00016902"/>
    </source>
</evidence>
<dbReference type="Gene3D" id="3.30.70.1050">
    <property type="entry name" value="Trigger factor ribosome-binding domain"/>
    <property type="match status" value="1"/>
</dbReference>
<evidence type="ECO:0000313" key="17">
    <source>
        <dbReference type="Proteomes" id="UP001595615"/>
    </source>
</evidence>
<dbReference type="InterPro" id="IPR027304">
    <property type="entry name" value="Trigger_fact/SurA_dom_sf"/>
</dbReference>
<evidence type="ECO:0000256" key="8">
    <source>
        <dbReference type="ARBA" id="ARBA00024849"/>
    </source>
</evidence>
<evidence type="ECO:0000256" key="2">
    <source>
        <dbReference type="ARBA" id="ARBA00005464"/>
    </source>
</evidence>
<dbReference type="RefSeq" id="WP_380862143.1">
    <property type="nucleotide sequence ID" value="NZ_JBHRXV010000011.1"/>
</dbReference>
<dbReference type="InterPro" id="IPR008881">
    <property type="entry name" value="Trigger_fac_ribosome-bd_bac"/>
</dbReference>
<evidence type="ECO:0000256" key="6">
    <source>
        <dbReference type="ARBA" id="ARBA00023186"/>
    </source>
</evidence>
<evidence type="ECO:0000256" key="13">
    <source>
        <dbReference type="SAM" id="Coils"/>
    </source>
</evidence>
<evidence type="ECO:0000256" key="14">
    <source>
        <dbReference type="SAM" id="MobiDB-lite"/>
    </source>
</evidence>
<evidence type="ECO:0000256" key="11">
    <source>
        <dbReference type="PROSITE-ProRule" id="PRU00277"/>
    </source>
</evidence>
<dbReference type="GO" id="GO:0003755">
    <property type="term" value="F:peptidyl-prolyl cis-trans isomerase activity"/>
    <property type="evidence" value="ECO:0007669"/>
    <property type="project" value="UniProtKB-EC"/>
</dbReference>
<gene>
    <name evidence="10 16" type="primary">tig</name>
    <name evidence="16" type="ORF">ACFOMD_13260</name>
</gene>
<accession>A0ABV7XBK6</accession>
<comment type="caution">
    <text evidence="16">The sequence shown here is derived from an EMBL/GenBank/DDBJ whole genome shotgun (WGS) entry which is preliminary data.</text>
</comment>
<evidence type="ECO:0000256" key="3">
    <source>
        <dbReference type="ARBA" id="ARBA00013194"/>
    </source>
</evidence>
<feature type="coiled-coil region" evidence="13">
    <location>
        <begin position="321"/>
        <end position="348"/>
    </location>
</feature>
<dbReference type="InterPro" id="IPR037041">
    <property type="entry name" value="Trigger_fac_C_sf"/>
</dbReference>
<reference evidence="17" key="1">
    <citation type="journal article" date="2019" name="Int. J. Syst. Evol. Microbiol.">
        <title>The Global Catalogue of Microorganisms (GCM) 10K type strain sequencing project: providing services to taxonomists for standard genome sequencing and annotation.</title>
        <authorList>
            <consortium name="The Broad Institute Genomics Platform"/>
            <consortium name="The Broad Institute Genome Sequencing Center for Infectious Disease"/>
            <person name="Wu L."/>
            <person name="Ma J."/>
        </authorList>
    </citation>
    <scope>NUCLEOTIDE SEQUENCE [LARGE SCALE GENOMIC DNA]</scope>
    <source>
        <strain evidence="17">KCTC 42644</strain>
    </source>
</reference>
<dbReference type="HAMAP" id="MF_00303">
    <property type="entry name" value="Trigger_factor_Tig"/>
    <property type="match status" value="1"/>
</dbReference>
<keyword evidence="10" id="KW-0963">Cytoplasm</keyword>
<feature type="domain" description="PPIase FKBP-type" evidence="15">
    <location>
        <begin position="163"/>
        <end position="224"/>
    </location>
</feature>
<dbReference type="SUPFAM" id="SSF109998">
    <property type="entry name" value="Triger factor/SurA peptide-binding domain-like"/>
    <property type="match status" value="1"/>
</dbReference>
<dbReference type="InterPro" id="IPR001179">
    <property type="entry name" value="PPIase_FKBP_dom"/>
</dbReference>
<dbReference type="EMBL" id="JBHRXV010000011">
    <property type="protein sequence ID" value="MFC3713545.1"/>
    <property type="molecule type" value="Genomic_DNA"/>
</dbReference>
<evidence type="ECO:0000256" key="9">
    <source>
        <dbReference type="ARBA" id="ARBA00029986"/>
    </source>
</evidence>
<protein>
    <recommendedName>
        <fullName evidence="4 10">Trigger factor</fullName>
        <shortName evidence="10">TF</shortName>
        <ecNumber evidence="3 10">5.2.1.8</ecNumber>
    </recommendedName>
    <alternativeName>
        <fullName evidence="9 10">PPIase</fullName>
    </alternativeName>
</protein>
<evidence type="ECO:0000256" key="7">
    <source>
        <dbReference type="ARBA" id="ARBA00023235"/>
    </source>
</evidence>
<keyword evidence="10 12" id="KW-0132">Cell division</keyword>
<dbReference type="SUPFAM" id="SSF54534">
    <property type="entry name" value="FKBP-like"/>
    <property type="match status" value="1"/>
</dbReference>
<comment type="function">
    <text evidence="8 10">Involved in protein export. Acts as a chaperone by maintaining the newly synthesized protein in an open conformation. Functions as a peptidyl-prolyl cis-trans isomerase.</text>
</comment>
<comment type="subcellular location">
    <subcellularLocation>
        <location evidence="10">Cytoplasm</location>
    </subcellularLocation>
    <text evidence="10">About half TF is bound to the ribosome near the polypeptide exit tunnel while the other half is free in the cytoplasm.</text>
</comment>
<dbReference type="EC" id="5.2.1.8" evidence="3 10"/>
<proteinExistence type="inferred from homology"/>
<dbReference type="InterPro" id="IPR005215">
    <property type="entry name" value="Trig_fac"/>
</dbReference>
<evidence type="ECO:0000256" key="10">
    <source>
        <dbReference type="HAMAP-Rule" id="MF_00303"/>
    </source>
</evidence>
<sequence length="545" mass="59601">MRIAETLNEGLKREYSVTIPAKDLNAKIDAQVATVAKQIRMPGFRPGKVPLNLVKKMHGASLRQDALQEALNEGVQKVIADKKLRPAMQPQVDVESIEEGKDVAFKVAVEVLPTVQTPAVDGIKLEKLVAEPTDADMNTALQRLADQQKSFEAAPAKHAAKTGDVVVMDFVGTVDGEAFEGGTGEGMQIELGSGRLIPGFEEQLEGVKANDQRTVKVTFPDDYNVAYLKGREAQFAVTVNEIRTAKEASLDDELAKNLGLESLDKLKEIMKDSLGNELAGLSRTYMKRKLLDHLAASHDFDVPQSMVEAEFGQIWQQLEHEAGHEADVEAAKAEIEKDRDEYRRIAERRVRLGLLLSEIGQANDVQVTQQEMNRLIMQEASRYPRDQQQQAVKFFQENAMASAQLRAPLYEEKVVDFLLEKADLTERKVSREELEAAIESEDESPIGHVHGPGCGHDHHDHDHSHAKPKAKKAAAKKEEAPAAEAKPVKAAKETKPAKAEKAAEKPVAEAKPAKKAAAPKKAEAAPAAEKPAKAAAPKKAPAKKA</sequence>
<dbReference type="Proteomes" id="UP001595615">
    <property type="component" value="Unassembled WGS sequence"/>
</dbReference>
<keyword evidence="10 12" id="KW-0131">Cell cycle</keyword>
<comment type="domain">
    <text evidence="10">Consists of 3 domains; the N-terminus binds the ribosome, the middle domain has PPIase activity, while the C-terminus has intrinsic chaperone activity on its own.</text>
</comment>
<dbReference type="PANTHER" id="PTHR30560">
    <property type="entry name" value="TRIGGER FACTOR CHAPERONE AND PEPTIDYL-PROLYL CIS/TRANS ISOMERASE"/>
    <property type="match status" value="1"/>
</dbReference>
<keyword evidence="13" id="KW-0175">Coiled coil</keyword>
<dbReference type="PROSITE" id="PS50059">
    <property type="entry name" value="FKBP_PPIASE"/>
    <property type="match status" value="1"/>
</dbReference>
<keyword evidence="7 10" id="KW-0413">Isomerase</keyword>
<keyword evidence="17" id="KW-1185">Reference proteome</keyword>
<feature type="compositionally biased region" description="Low complexity" evidence="14">
    <location>
        <begin position="524"/>
        <end position="539"/>
    </location>
</feature>
<dbReference type="PANTHER" id="PTHR30560:SF3">
    <property type="entry name" value="TRIGGER FACTOR-LIKE PROTEIN TIG, CHLOROPLASTIC"/>
    <property type="match status" value="1"/>
</dbReference>
<feature type="compositionally biased region" description="Basic and acidic residues" evidence="14">
    <location>
        <begin position="475"/>
        <end position="512"/>
    </location>
</feature>
<comment type="catalytic activity">
    <reaction evidence="1 10 11">
        <text>[protein]-peptidylproline (omega=180) = [protein]-peptidylproline (omega=0)</text>
        <dbReference type="Rhea" id="RHEA:16237"/>
        <dbReference type="Rhea" id="RHEA-COMP:10747"/>
        <dbReference type="Rhea" id="RHEA-COMP:10748"/>
        <dbReference type="ChEBI" id="CHEBI:83833"/>
        <dbReference type="ChEBI" id="CHEBI:83834"/>
        <dbReference type="EC" id="5.2.1.8"/>
    </reaction>
</comment>
<keyword evidence="5 10" id="KW-0697">Rotamase</keyword>
<feature type="region of interest" description="Disordered" evidence="14">
    <location>
        <begin position="437"/>
        <end position="545"/>
    </location>
</feature>
<dbReference type="Pfam" id="PF05698">
    <property type="entry name" value="Trigger_C"/>
    <property type="match status" value="1"/>
</dbReference>
<dbReference type="NCBIfam" id="TIGR00115">
    <property type="entry name" value="tig"/>
    <property type="match status" value="1"/>
</dbReference>
<evidence type="ECO:0000256" key="12">
    <source>
        <dbReference type="RuleBase" id="RU003914"/>
    </source>
</evidence>